<proteinExistence type="predicted"/>
<accession>A0ABV1RPE5</accession>
<protein>
    <submittedName>
        <fullName evidence="1">Uncharacterized protein</fullName>
    </submittedName>
</protein>
<sequence>MTELHSESENIENLSQVMMDAFRTKDLKEGEVLRYQELYPILQEKYPKYKDVQKEAEQHLAKLSYVNPAPDGLMLTQIGYRSLTEK</sequence>
<evidence type="ECO:0000313" key="2">
    <source>
        <dbReference type="Proteomes" id="UP001476807"/>
    </source>
</evidence>
<reference evidence="1 2" key="1">
    <citation type="submission" date="2024-06" db="EMBL/GenBank/DDBJ databases">
        <title>Pontibacter populi HYL7-15.</title>
        <authorList>
            <person name="Kim M.K."/>
        </authorList>
    </citation>
    <scope>NUCLEOTIDE SEQUENCE [LARGE SCALE GENOMIC DNA]</scope>
    <source>
        <strain evidence="1 2">HYL7-15</strain>
    </source>
</reference>
<dbReference type="EMBL" id="JBEOKT010000002">
    <property type="protein sequence ID" value="MER2996249.1"/>
    <property type="molecule type" value="Genomic_DNA"/>
</dbReference>
<comment type="caution">
    <text evidence="1">The sequence shown here is derived from an EMBL/GenBank/DDBJ whole genome shotgun (WGS) entry which is preliminary data.</text>
</comment>
<dbReference type="RefSeq" id="WP_350410459.1">
    <property type="nucleotide sequence ID" value="NZ_JBEOKT010000002.1"/>
</dbReference>
<evidence type="ECO:0000313" key="1">
    <source>
        <dbReference type="EMBL" id="MER2996249.1"/>
    </source>
</evidence>
<organism evidence="1 2">
    <name type="scientific">Pontibacter populi</name>
    <dbReference type="NCBI Taxonomy" id="890055"/>
    <lineage>
        <taxon>Bacteria</taxon>
        <taxon>Pseudomonadati</taxon>
        <taxon>Bacteroidota</taxon>
        <taxon>Cytophagia</taxon>
        <taxon>Cytophagales</taxon>
        <taxon>Hymenobacteraceae</taxon>
        <taxon>Pontibacter</taxon>
    </lineage>
</organism>
<keyword evidence="2" id="KW-1185">Reference proteome</keyword>
<dbReference type="Proteomes" id="UP001476807">
    <property type="component" value="Unassembled WGS sequence"/>
</dbReference>
<gene>
    <name evidence="1" type="ORF">ABS362_01750</name>
</gene>
<name>A0ABV1RPE5_9BACT</name>